<dbReference type="SUPFAM" id="SSF82171">
    <property type="entry name" value="DPP6 N-terminal domain-like"/>
    <property type="match status" value="1"/>
</dbReference>
<comment type="caution">
    <text evidence="1">The sequence shown here is derived from an EMBL/GenBank/DDBJ whole genome shotgun (WGS) entry which is preliminary data.</text>
</comment>
<dbReference type="Proteomes" id="UP000266260">
    <property type="component" value="Unassembled WGS sequence"/>
</dbReference>
<keyword evidence="2" id="KW-1185">Reference proteome</keyword>
<dbReference type="EMBL" id="QXIT01000054">
    <property type="protein sequence ID" value="RIE09307.1"/>
    <property type="molecule type" value="Genomic_DNA"/>
</dbReference>
<evidence type="ECO:0000313" key="2">
    <source>
        <dbReference type="Proteomes" id="UP000266260"/>
    </source>
</evidence>
<dbReference type="InterPro" id="IPR015943">
    <property type="entry name" value="WD40/YVTN_repeat-like_dom_sf"/>
</dbReference>
<reference evidence="1 2" key="1">
    <citation type="submission" date="2018-09" db="EMBL/GenBank/DDBJ databases">
        <title>Discovery and Ecogenomic Context for Candidatus Cryosericales, a Global Caldiserica Order Active in Thawing Permafrost.</title>
        <authorList>
            <person name="Martinez M.A."/>
            <person name="Woodcroft B.J."/>
            <person name="Ignacio Espinoza J.C."/>
            <person name="Zayed A."/>
            <person name="Singleton C.M."/>
            <person name="Boyd J."/>
            <person name="Li Y.-F."/>
            <person name="Purvine S."/>
            <person name="Maughan H."/>
            <person name="Hodgkins S.B."/>
            <person name="Anderson D."/>
            <person name="Sederholm M."/>
            <person name="Temperton B."/>
            <person name="Saleska S.R."/>
            <person name="Tyson G.W."/>
            <person name="Rich V.I."/>
        </authorList>
    </citation>
    <scope>NUCLEOTIDE SEQUENCE [LARGE SCALE GENOMIC DNA]</scope>
    <source>
        <strain evidence="1 2">SMC6</strain>
    </source>
</reference>
<dbReference type="Gene3D" id="2.130.10.10">
    <property type="entry name" value="YVTN repeat-like/Quinoprotein amine dehydrogenase"/>
    <property type="match status" value="1"/>
</dbReference>
<evidence type="ECO:0008006" key="3">
    <source>
        <dbReference type="Google" id="ProtNLM"/>
    </source>
</evidence>
<dbReference type="RefSeq" id="WP_119175483.1">
    <property type="nucleotide sequence ID" value="NZ_QXIT01000054.1"/>
</dbReference>
<name>A0A398DA63_9BACT</name>
<evidence type="ECO:0000313" key="1">
    <source>
        <dbReference type="EMBL" id="RIE09307.1"/>
    </source>
</evidence>
<proteinExistence type="predicted"/>
<organism evidence="1 2">
    <name type="scientific">Candidatus Cryosericum odellii</name>
    <dbReference type="NCBI Taxonomy" id="2290917"/>
    <lineage>
        <taxon>Bacteria</taxon>
        <taxon>Pseudomonadati</taxon>
        <taxon>Caldisericota/Cryosericota group</taxon>
        <taxon>Candidatus Cryosericota</taxon>
        <taxon>Candidatus Cryosericia</taxon>
        <taxon>Candidatus Cryosericales</taxon>
        <taxon>Candidatus Cryosericaceae</taxon>
        <taxon>Candidatus Cryosericum</taxon>
    </lineage>
</organism>
<protein>
    <recommendedName>
        <fullName evidence="3">DUF5050 domain-containing protein</fullName>
    </recommendedName>
</protein>
<gene>
    <name evidence="1" type="ORF">SMC6_03040</name>
</gene>
<dbReference type="AlphaFoldDB" id="A0A398DA63"/>
<sequence>MFRKILLLLVISVLIINLSACNLSSKDSTVSTDYISITYSDYATDKTDDKITTQIWYYDCLTRENKKVFEFEYTTQYPLGYYDRKNQLVYYTKRIGDDKKHGDQIFVTDLSNNRETQLTNNLFAVNYIIPAQEEVFFVARPEGGNVIKLGSIDKKTNKISYWGDDDTEIRTMTVDTQKKKIFISAYSIKELRYNLAHQDGPVGQNNMKMPKYTVFQTDYNFQNTKELFSEYMCIRTLMTDGENLVALCDKKFNDPAPSTVDYYNLKTNAKVQKDWDAERIQVGDANYSSDGNKIYAIASIDNKRGLYEYSLKTMTFTPLMFTPLIIHEGGFINNIQIVRN</sequence>
<accession>A0A398DA63</accession>